<dbReference type="eggNOG" id="ENOG502SU1Z">
    <property type="taxonomic scope" value="Eukaryota"/>
</dbReference>
<dbReference type="PaxDb" id="2903-EOD10680"/>
<dbReference type="Proteomes" id="UP000013827">
    <property type="component" value="Unassembled WGS sequence"/>
</dbReference>
<protein>
    <recommendedName>
        <fullName evidence="5">SMP-LTD domain-containing protein</fullName>
    </recommendedName>
</protein>
<dbReference type="PROSITE" id="PS50096">
    <property type="entry name" value="IQ"/>
    <property type="match status" value="2"/>
</dbReference>
<sequence length="762" mass="83476">MQMPIKATRPPHGKKRLFSFSGQARQPRSASAPARSPRSRTVDPREASAVRLQALARGRQARKRSAFSLAATHDWFAGVFGFESGAPSSQALRERNAQLLFPAEEACLERLAQLRSALDAECGEAWTAPDRRAPHVAIDIRPESASLLPPAPAPEVEPPKASYLSRLKKKALYLESRDGAVALLQARARGRRARKQKRRGAGEEAEEGVEASTACFPTPVDCRPRPTARSLLLGCLLCVPLLLLSPLLLLCLAACYAYLRLPYLLGWVASKAITRLGLFGYPLTFGAIHLSPWLELRPARLHLRLCVEDFSLSNPPSLGCPHRHFVSAGAVDFLLTIDLHWVKELLRTGRLQPVPIHFEHTSVRRVKLYFELTRGELNVNGLAREIAELEVRARRSCCALSRSCCLPWRPPTPPPPNLLRLWVGAVRGLSRRGAKPYVAVKARGVVLSTATGTLLGGEGEGEGEEWVFDDEVLLRISDPSTVLHVCVYSSVGRDRLLGQWVLTLKYLVTQPDYCKHAPPLTRSRDGSISGTFYLSDAKLRGSAVRALGPSELGKGFSGEVDMRLHWMHAAGLPPPPPPKRRTAMEQLNENSGETALRLGNVRELRTALSSLPLRLSCGEVAFRDVSVGIKDLFTGYKGDIEMDLRDELANCRSTSSRDRLYEDRAEEVTDVVNMKDLFLHPVAAKDGSGLDLTAFLDGLLFDQLVPEALKEVFGTGLGGQAIGQILGGVAARSAEWARGVRRGFVSSGQGRNIPRVSPKAVL</sequence>
<feature type="transmembrane region" description="Helical" evidence="2">
    <location>
        <begin position="231"/>
        <end position="259"/>
    </location>
</feature>
<keyword evidence="2" id="KW-1133">Transmembrane helix</keyword>
<evidence type="ECO:0000256" key="1">
    <source>
        <dbReference type="SAM" id="MobiDB-lite"/>
    </source>
</evidence>
<organism evidence="3 4">
    <name type="scientific">Emiliania huxleyi (strain CCMP1516)</name>
    <dbReference type="NCBI Taxonomy" id="280463"/>
    <lineage>
        <taxon>Eukaryota</taxon>
        <taxon>Haptista</taxon>
        <taxon>Haptophyta</taxon>
        <taxon>Prymnesiophyceae</taxon>
        <taxon>Isochrysidales</taxon>
        <taxon>Noelaerhabdaceae</taxon>
        <taxon>Emiliania</taxon>
    </lineage>
</organism>
<reference evidence="3" key="2">
    <citation type="submission" date="2024-10" db="UniProtKB">
        <authorList>
            <consortium name="EnsemblProtists"/>
        </authorList>
    </citation>
    <scope>IDENTIFICATION</scope>
</reference>
<dbReference type="EnsemblProtists" id="EOD10680">
    <property type="protein sequence ID" value="EOD10680"/>
    <property type="gene ID" value="EMIHUDRAFT_465211"/>
</dbReference>
<accession>A0A0D3IHE5</accession>
<dbReference type="GeneID" id="17256783"/>
<evidence type="ECO:0000313" key="3">
    <source>
        <dbReference type="EnsemblProtists" id="EOD10680"/>
    </source>
</evidence>
<evidence type="ECO:0000313" key="4">
    <source>
        <dbReference type="Proteomes" id="UP000013827"/>
    </source>
</evidence>
<evidence type="ECO:0008006" key="5">
    <source>
        <dbReference type="Google" id="ProtNLM"/>
    </source>
</evidence>
<dbReference type="AlphaFoldDB" id="A0A0D3IHE5"/>
<keyword evidence="2" id="KW-0812">Transmembrane</keyword>
<feature type="compositionally biased region" description="Low complexity" evidence="1">
    <location>
        <begin position="23"/>
        <end position="36"/>
    </location>
</feature>
<keyword evidence="2" id="KW-0472">Membrane</keyword>
<feature type="transmembrane region" description="Helical" evidence="2">
    <location>
        <begin position="279"/>
        <end position="296"/>
    </location>
</feature>
<name>A0A0D3IHE5_EMIH1</name>
<keyword evidence="4" id="KW-1185">Reference proteome</keyword>
<evidence type="ECO:0000256" key="2">
    <source>
        <dbReference type="SAM" id="Phobius"/>
    </source>
</evidence>
<dbReference type="HOGENOM" id="CLU_366180_0_0_1"/>
<dbReference type="KEGG" id="ehx:EMIHUDRAFT_465211"/>
<dbReference type="RefSeq" id="XP_005763109.1">
    <property type="nucleotide sequence ID" value="XM_005763052.1"/>
</dbReference>
<feature type="region of interest" description="Disordered" evidence="1">
    <location>
        <begin position="1"/>
        <end position="47"/>
    </location>
</feature>
<proteinExistence type="predicted"/>
<reference evidence="4" key="1">
    <citation type="journal article" date="2013" name="Nature">
        <title>Pan genome of the phytoplankton Emiliania underpins its global distribution.</title>
        <authorList>
            <person name="Read B.A."/>
            <person name="Kegel J."/>
            <person name="Klute M.J."/>
            <person name="Kuo A."/>
            <person name="Lefebvre S.C."/>
            <person name="Maumus F."/>
            <person name="Mayer C."/>
            <person name="Miller J."/>
            <person name="Monier A."/>
            <person name="Salamov A."/>
            <person name="Young J."/>
            <person name="Aguilar M."/>
            <person name="Claverie J.M."/>
            <person name="Frickenhaus S."/>
            <person name="Gonzalez K."/>
            <person name="Herman E.K."/>
            <person name="Lin Y.C."/>
            <person name="Napier J."/>
            <person name="Ogata H."/>
            <person name="Sarno A.F."/>
            <person name="Shmutz J."/>
            <person name="Schroeder D."/>
            <person name="de Vargas C."/>
            <person name="Verret F."/>
            <person name="von Dassow P."/>
            <person name="Valentin K."/>
            <person name="Van de Peer Y."/>
            <person name="Wheeler G."/>
            <person name="Dacks J.B."/>
            <person name="Delwiche C.F."/>
            <person name="Dyhrman S.T."/>
            <person name="Glockner G."/>
            <person name="John U."/>
            <person name="Richards T."/>
            <person name="Worden A.Z."/>
            <person name="Zhang X."/>
            <person name="Grigoriev I.V."/>
            <person name="Allen A.E."/>
            <person name="Bidle K."/>
            <person name="Borodovsky M."/>
            <person name="Bowler C."/>
            <person name="Brownlee C."/>
            <person name="Cock J.M."/>
            <person name="Elias M."/>
            <person name="Gladyshev V.N."/>
            <person name="Groth M."/>
            <person name="Guda C."/>
            <person name="Hadaegh A."/>
            <person name="Iglesias-Rodriguez M.D."/>
            <person name="Jenkins J."/>
            <person name="Jones B.M."/>
            <person name="Lawson T."/>
            <person name="Leese F."/>
            <person name="Lindquist E."/>
            <person name="Lobanov A."/>
            <person name="Lomsadze A."/>
            <person name="Malik S.B."/>
            <person name="Marsh M.E."/>
            <person name="Mackinder L."/>
            <person name="Mock T."/>
            <person name="Mueller-Roeber B."/>
            <person name="Pagarete A."/>
            <person name="Parker M."/>
            <person name="Probert I."/>
            <person name="Quesneville H."/>
            <person name="Raines C."/>
            <person name="Rensing S.A."/>
            <person name="Riano-Pachon D.M."/>
            <person name="Richier S."/>
            <person name="Rokitta S."/>
            <person name="Shiraiwa Y."/>
            <person name="Soanes D.M."/>
            <person name="van der Giezen M."/>
            <person name="Wahlund T.M."/>
            <person name="Williams B."/>
            <person name="Wilson W."/>
            <person name="Wolfe G."/>
            <person name="Wurch L.L."/>
        </authorList>
    </citation>
    <scope>NUCLEOTIDE SEQUENCE</scope>
</reference>